<proteinExistence type="inferred from homology"/>
<evidence type="ECO:0000256" key="5">
    <source>
        <dbReference type="ARBA" id="ARBA00022670"/>
    </source>
</evidence>
<feature type="compositionally biased region" description="Basic residues" evidence="12">
    <location>
        <begin position="106"/>
        <end position="116"/>
    </location>
</feature>
<comment type="catalytic activity">
    <reaction evidence="1 11">
        <text>Cleaves type-1 transmembrane domains using a catalytic dyad composed of serine and histidine that are contributed by different transmembrane domains.</text>
        <dbReference type="EC" id="3.4.21.105"/>
    </reaction>
</comment>
<protein>
    <recommendedName>
        <fullName evidence="4">rhomboid protease</fullName>
        <ecNumber evidence="4">3.4.21.105</ecNumber>
    </recommendedName>
</protein>
<dbReference type="GO" id="GO:0004252">
    <property type="term" value="F:serine-type endopeptidase activity"/>
    <property type="evidence" value="ECO:0007669"/>
    <property type="project" value="InterPro"/>
</dbReference>
<keyword evidence="10 11" id="KW-0472">Membrane</keyword>
<dbReference type="Pfam" id="PF01694">
    <property type="entry name" value="Rhomboid"/>
    <property type="match status" value="1"/>
</dbReference>
<comment type="caution">
    <text evidence="11">Lacks conserved residue(s) required for the propagation of feature annotation.</text>
</comment>
<comment type="function">
    <text evidence="11">Serine protease involved in intramembrane proteolysis.</text>
</comment>
<dbReference type="PANTHER" id="PTHR22936">
    <property type="entry name" value="RHOMBOID-RELATED"/>
    <property type="match status" value="1"/>
</dbReference>
<evidence type="ECO:0000313" key="14">
    <source>
        <dbReference type="EMBL" id="SPQ96917.1"/>
    </source>
</evidence>
<evidence type="ECO:0000256" key="3">
    <source>
        <dbReference type="ARBA" id="ARBA00009045"/>
    </source>
</evidence>
<evidence type="ECO:0000256" key="1">
    <source>
        <dbReference type="ARBA" id="ARBA00000156"/>
    </source>
</evidence>
<reference evidence="14 15" key="1">
    <citation type="submission" date="2018-03" db="EMBL/GenBank/DDBJ databases">
        <authorList>
            <person name="Fogelqvist J."/>
        </authorList>
    </citation>
    <scope>NUCLEOTIDE SEQUENCE [LARGE SCALE GENOMIC DNA]</scope>
</reference>
<comment type="similarity">
    <text evidence="3 11">Belongs to the peptidase S54 family.</text>
</comment>
<name>A0A3P3Y9S4_PLABS</name>
<feature type="compositionally biased region" description="Polar residues" evidence="12">
    <location>
        <begin position="128"/>
        <end position="138"/>
    </location>
</feature>
<feature type="transmembrane region" description="Helical" evidence="11">
    <location>
        <begin position="430"/>
        <end position="448"/>
    </location>
</feature>
<feature type="domain" description="Peptidase S54 rhomboid" evidence="13">
    <location>
        <begin position="310"/>
        <end position="446"/>
    </location>
</feature>
<dbReference type="InterPro" id="IPR002610">
    <property type="entry name" value="Peptidase_S54_rhomboid-like"/>
</dbReference>
<keyword evidence="6 11" id="KW-0812">Transmembrane</keyword>
<feature type="region of interest" description="Disordered" evidence="12">
    <location>
        <begin position="1"/>
        <end position="236"/>
    </location>
</feature>
<evidence type="ECO:0000313" key="15">
    <source>
        <dbReference type="Proteomes" id="UP000290189"/>
    </source>
</evidence>
<feature type="transmembrane region" description="Helical" evidence="11">
    <location>
        <begin position="468"/>
        <end position="487"/>
    </location>
</feature>
<dbReference type="InterPro" id="IPR035952">
    <property type="entry name" value="Rhomboid-like_sf"/>
</dbReference>
<feature type="compositionally biased region" description="Basic and acidic residues" evidence="12">
    <location>
        <begin position="215"/>
        <end position="224"/>
    </location>
</feature>
<evidence type="ECO:0000256" key="7">
    <source>
        <dbReference type="ARBA" id="ARBA00022801"/>
    </source>
</evidence>
<dbReference type="Gene3D" id="1.20.1540.10">
    <property type="entry name" value="Rhomboid-like"/>
    <property type="match status" value="1"/>
</dbReference>
<evidence type="ECO:0000256" key="6">
    <source>
        <dbReference type="ARBA" id="ARBA00022692"/>
    </source>
</evidence>
<feature type="compositionally biased region" description="Basic and acidic residues" evidence="12">
    <location>
        <begin position="151"/>
        <end position="164"/>
    </location>
</feature>
<gene>
    <name evidence="14" type="ORF">PLBR_LOCUS4132</name>
</gene>
<dbReference type="AlphaFoldDB" id="A0A3P3Y9S4"/>
<feature type="transmembrane region" description="Helical" evidence="11">
    <location>
        <begin position="376"/>
        <end position="393"/>
    </location>
</feature>
<dbReference type="PANTHER" id="PTHR22936:SF69">
    <property type="entry name" value="RHOMBOID-LIKE PROTEIN"/>
    <property type="match status" value="1"/>
</dbReference>
<dbReference type="SUPFAM" id="SSF144091">
    <property type="entry name" value="Rhomboid-like"/>
    <property type="match status" value="1"/>
</dbReference>
<geneLocation type="mitochondrion" evidence="14"/>
<evidence type="ECO:0000256" key="8">
    <source>
        <dbReference type="ARBA" id="ARBA00022825"/>
    </source>
</evidence>
<evidence type="ECO:0000259" key="13">
    <source>
        <dbReference type="Pfam" id="PF01694"/>
    </source>
</evidence>
<dbReference type="InterPro" id="IPR022764">
    <property type="entry name" value="Peptidase_S54_rhomboid_dom"/>
</dbReference>
<evidence type="ECO:0000256" key="9">
    <source>
        <dbReference type="ARBA" id="ARBA00022989"/>
    </source>
</evidence>
<sequence length="526" mass="55803">MSGADGVPNPVLHVSGNPESAPRPDAVPSESPMSAVAMPTGLPPQAHVRQPSRAAANSGPSQPLPSDAFLLPVAVASSSSPDGQPQPGRGHVRAPSKQAAPDHGGGRRSIRTHARAPSRYVMDADQQVHPTATFQLPSGVQDDEEPSGGRPRKDPQDLARKDRALPSAKQAALEQHMARSADSQLVVASPVPESRHSSGTGSNGASVKAGPAEPRSMKGGEARHRNGSPVSPGGDHRLQERRQFARSSPVGVKPRLFVSLMIVTDVALCVYSMYLNGWQFESFSTNPLLGPSSSVLDGMGAKDTGRIRAGEWWRLVTAMCLHSGVLHLAVNMSMLWRLGGSLEQGFGFGRVAIVYVLAGISGDILSALFLPMQISVGASGALFGLLGALYGDLAHNYRLMEGSSFWYLVSLILNTALGLAAGLLPLVDNFAHVGGFVCGLLVGSCVLVDPHHARRSRSMPFYSAPLRIVSATLAVLWFIMLIWVFAWDVNPNRICGWCRALGCLPTPYWSCCVPHVDPATGRTVPC</sequence>
<feature type="transmembrane region" description="Helical" evidence="11">
    <location>
        <begin position="405"/>
        <end position="424"/>
    </location>
</feature>
<keyword evidence="8 11" id="KW-0720">Serine protease</keyword>
<dbReference type="EC" id="3.4.21.105" evidence="4"/>
<evidence type="ECO:0000256" key="11">
    <source>
        <dbReference type="RuleBase" id="RU362115"/>
    </source>
</evidence>
<comment type="subcellular location">
    <subcellularLocation>
        <location evidence="2 11">Membrane</location>
        <topology evidence="2 11">Multi-pass membrane protein</topology>
    </subcellularLocation>
</comment>
<keyword evidence="14" id="KW-0496">Mitochondrion</keyword>
<accession>A0A3P3Y9S4</accession>
<evidence type="ECO:0000256" key="4">
    <source>
        <dbReference type="ARBA" id="ARBA00013039"/>
    </source>
</evidence>
<dbReference type="Proteomes" id="UP000290189">
    <property type="component" value="Unassembled WGS sequence"/>
</dbReference>
<evidence type="ECO:0000256" key="10">
    <source>
        <dbReference type="ARBA" id="ARBA00023136"/>
    </source>
</evidence>
<dbReference type="GO" id="GO:0006508">
    <property type="term" value="P:proteolysis"/>
    <property type="evidence" value="ECO:0007669"/>
    <property type="project" value="UniProtKB-KW"/>
</dbReference>
<organism evidence="14 15">
    <name type="scientific">Plasmodiophora brassicae</name>
    <name type="common">Clubroot disease agent</name>
    <dbReference type="NCBI Taxonomy" id="37360"/>
    <lineage>
        <taxon>Eukaryota</taxon>
        <taxon>Sar</taxon>
        <taxon>Rhizaria</taxon>
        <taxon>Endomyxa</taxon>
        <taxon>Phytomyxea</taxon>
        <taxon>Plasmodiophorida</taxon>
        <taxon>Plasmodiophoridae</taxon>
        <taxon>Plasmodiophora</taxon>
    </lineage>
</organism>
<keyword evidence="7 11" id="KW-0378">Hydrolase</keyword>
<evidence type="ECO:0000256" key="2">
    <source>
        <dbReference type="ARBA" id="ARBA00004141"/>
    </source>
</evidence>
<keyword evidence="9 11" id="KW-1133">Transmembrane helix</keyword>
<keyword evidence="5 11" id="KW-0645">Protease</keyword>
<dbReference type="EMBL" id="OVEO01000006">
    <property type="protein sequence ID" value="SPQ96917.1"/>
    <property type="molecule type" value="Genomic_DNA"/>
</dbReference>
<dbReference type="GO" id="GO:0016020">
    <property type="term" value="C:membrane"/>
    <property type="evidence" value="ECO:0007669"/>
    <property type="project" value="UniProtKB-SubCell"/>
</dbReference>
<evidence type="ECO:0000256" key="12">
    <source>
        <dbReference type="SAM" id="MobiDB-lite"/>
    </source>
</evidence>